<gene>
    <name evidence="1" type="ORF">SAMN05216360_110194</name>
</gene>
<keyword evidence="2" id="KW-1185">Reference proteome</keyword>
<organism evidence="1 2">
    <name type="scientific">Methylobacterium phyllostachyos</name>
    <dbReference type="NCBI Taxonomy" id="582672"/>
    <lineage>
        <taxon>Bacteria</taxon>
        <taxon>Pseudomonadati</taxon>
        <taxon>Pseudomonadota</taxon>
        <taxon>Alphaproteobacteria</taxon>
        <taxon>Hyphomicrobiales</taxon>
        <taxon>Methylobacteriaceae</taxon>
        <taxon>Methylobacterium</taxon>
    </lineage>
</organism>
<protein>
    <submittedName>
        <fullName evidence="1">Uncharacterized protein</fullName>
    </submittedName>
</protein>
<dbReference type="AlphaFoldDB" id="A0A1H0DJL1"/>
<sequence>MTRRRDFDALSEAQIAAGRTQKRWVAPKAAFRPAGGPQAVADLLDTIQHVAEAATGERSFLHLHPKATGTRGR</sequence>
<accession>A0A1H0DJL1</accession>
<evidence type="ECO:0000313" key="1">
    <source>
        <dbReference type="EMBL" id="SDN70355.1"/>
    </source>
</evidence>
<dbReference type="RefSeq" id="WP_091717927.1">
    <property type="nucleotide sequence ID" value="NZ_FNHS01000010.1"/>
</dbReference>
<name>A0A1H0DJL1_9HYPH</name>
<evidence type="ECO:0000313" key="2">
    <source>
        <dbReference type="Proteomes" id="UP000198704"/>
    </source>
</evidence>
<dbReference type="OrthoDB" id="8001009at2"/>
<proteinExistence type="predicted"/>
<dbReference type="STRING" id="582672.SAMN05216360_110194"/>
<reference evidence="2" key="1">
    <citation type="submission" date="2016-10" db="EMBL/GenBank/DDBJ databases">
        <authorList>
            <person name="Varghese N."/>
            <person name="Submissions S."/>
        </authorList>
    </citation>
    <scope>NUCLEOTIDE SEQUENCE [LARGE SCALE GENOMIC DNA]</scope>
    <source>
        <strain evidence="2">BL47</strain>
    </source>
</reference>
<dbReference type="Proteomes" id="UP000198704">
    <property type="component" value="Unassembled WGS sequence"/>
</dbReference>
<dbReference type="EMBL" id="FNHS01000010">
    <property type="protein sequence ID" value="SDN70355.1"/>
    <property type="molecule type" value="Genomic_DNA"/>
</dbReference>